<gene>
    <name evidence="1" type="ORF">VOF76_20620</name>
</gene>
<evidence type="ECO:0000313" key="2">
    <source>
        <dbReference type="Proteomes" id="UP001357437"/>
    </source>
</evidence>
<organism evidence="1 2">
    <name type="scientific">Leclercia adecarboxylata</name>
    <dbReference type="NCBI Taxonomy" id="83655"/>
    <lineage>
        <taxon>Bacteria</taxon>
        <taxon>Pseudomonadati</taxon>
        <taxon>Pseudomonadota</taxon>
        <taxon>Gammaproteobacteria</taxon>
        <taxon>Enterobacterales</taxon>
        <taxon>Enterobacteriaceae</taxon>
        <taxon>Leclercia</taxon>
    </lineage>
</organism>
<reference evidence="1 2" key="1">
    <citation type="submission" date="2024-01" db="EMBL/GenBank/DDBJ databases">
        <title>Comparative Genomics of Leclercia adecarboxylata Strains Isolated from Several Sources.</title>
        <authorList>
            <person name="Yescas-Zazueta V."/>
            <person name="Balbuena-Alonso M.G."/>
            <person name="Valencia D."/>
            <person name="Mendez-Pfeiffer P.A."/>
            <person name="Ballesteros-Monrreal M.G."/>
            <person name="Rocha-Gracia R.D.C."/>
            <person name="Barrios-Villa E."/>
        </authorList>
    </citation>
    <scope>NUCLEOTIDE SEQUENCE [LARGE SCALE GENOMIC DNA]</scope>
    <source>
        <strain evidence="1 2">33MEM</strain>
    </source>
</reference>
<dbReference type="EMBL" id="JAYMCU010000053">
    <property type="protein sequence ID" value="MEC3938568.1"/>
    <property type="molecule type" value="Genomic_DNA"/>
</dbReference>
<proteinExistence type="predicted"/>
<accession>A0ABU6IAE8</accession>
<dbReference type="Proteomes" id="UP001357437">
    <property type="component" value="Unassembled WGS sequence"/>
</dbReference>
<sequence length="319" mass="37165">MKGNKQSKPKDEIIEFIRKHKKIYANFTSSFTKEDLVNAFYCRKLFFDCESAVRSAEKNIFDFDGKKTSDNKKRIMRNKFMNNSDHRDTLETLSARIENLEILKYTSNDLISFRPTTRQVVKKLTFLDVFNASKSAHNTTSELFSFFNHCNKYIDFTPDDFPYSRSVNPEMMEEIKKANNSIIRAIPENYPYADDTVALSNLWLSIDLRYSDEIIVNQLKELIEIERKKYPHAVQNNIDKILAIENIKRKLNALDVFIIIDAIILSANKNEILTNTEINNALESQDNDTRNVKNAIDYFMDILNGNLDDNNIAPYQDSF</sequence>
<evidence type="ECO:0000313" key="1">
    <source>
        <dbReference type="EMBL" id="MEC3938568.1"/>
    </source>
</evidence>
<protein>
    <submittedName>
        <fullName evidence="1">Uncharacterized protein</fullName>
    </submittedName>
</protein>
<comment type="caution">
    <text evidence="1">The sequence shown here is derived from an EMBL/GenBank/DDBJ whole genome shotgun (WGS) entry which is preliminary data.</text>
</comment>
<dbReference type="RefSeq" id="WP_063865893.1">
    <property type="nucleotide sequence ID" value="NZ_CBCXZU010000016.1"/>
</dbReference>
<name>A0ABU6IAE8_9ENTR</name>
<keyword evidence="2" id="KW-1185">Reference proteome</keyword>